<reference evidence="2" key="1">
    <citation type="submission" date="2019-06" db="EMBL/GenBank/DDBJ databases">
        <title>Draft genome sequence of the griseofulvin-producing fungus Xylaria cubensis strain G536.</title>
        <authorList>
            <person name="Mead M.E."/>
            <person name="Raja H.A."/>
            <person name="Steenwyk J.L."/>
            <person name="Knowles S.L."/>
            <person name="Oberlies N.H."/>
            <person name="Rokas A."/>
        </authorList>
    </citation>
    <scope>NUCLEOTIDE SEQUENCE [LARGE SCALE GENOMIC DNA]</scope>
    <source>
        <strain evidence="2">G536</strain>
    </source>
</reference>
<gene>
    <name evidence="1" type="ORF">FHL15_009190</name>
</gene>
<comment type="caution">
    <text evidence="1">The sequence shown here is derived from an EMBL/GenBank/DDBJ whole genome shotgun (WGS) entry which is preliminary data.</text>
</comment>
<name>A0A553HPN7_9PEZI</name>
<dbReference type="InterPro" id="IPR011009">
    <property type="entry name" value="Kinase-like_dom_sf"/>
</dbReference>
<dbReference type="AlphaFoldDB" id="A0A553HPN7"/>
<dbReference type="EMBL" id="VFLP01000061">
    <property type="protein sequence ID" value="TRX89918.1"/>
    <property type="molecule type" value="Genomic_DNA"/>
</dbReference>
<keyword evidence="2" id="KW-1185">Reference proteome</keyword>
<dbReference type="SUPFAM" id="SSF56112">
    <property type="entry name" value="Protein kinase-like (PK-like)"/>
    <property type="match status" value="1"/>
</dbReference>
<evidence type="ECO:0000313" key="1">
    <source>
        <dbReference type="EMBL" id="TRX89918.1"/>
    </source>
</evidence>
<evidence type="ECO:0000313" key="2">
    <source>
        <dbReference type="Proteomes" id="UP000319160"/>
    </source>
</evidence>
<protein>
    <recommendedName>
        <fullName evidence="3">Protein kinase domain-containing protein</fullName>
    </recommendedName>
</protein>
<dbReference type="OrthoDB" id="4267316at2759"/>
<evidence type="ECO:0008006" key="3">
    <source>
        <dbReference type="Google" id="ProtNLM"/>
    </source>
</evidence>
<proteinExistence type="predicted"/>
<sequence>MDGDRPPCPYIPGFVMQITEHQPPAPFGPGGYPHSRHSYLPDNLVKEMSQTQQVLACPPEDTQWPSDTLPRSGVLTITKILSIGEARGAQLVVCSVLIQGQEKSYTAAAKIYDPLYYPSHYDHTSMLQDVVWMADMDYSREAVAYRHLETTKKAQKSGFMPEYYGSWTFDLPLTRQGKVHKRSIRLFLIENLAGSSVLELYSRNSRAPNAFHFNEAYRLDVLAELLEGVLKQLHSGLDQRDLSPRNVMLVPSPRETIPPLSVPRVVLIDYNNAIVFEHTKYRRHPHQNLSLPRNPAEFYWSYPPFEFQGWAPTNWYNKDKRTYQEWLLARFGGKHASRFAPIEKKLEPGSEVLDGDEVP</sequence>
<accession>A0A553HPN7</accession>
<organism evidence="1 2">
    <name type="scientific">Xylaria flabelliformis</name>
    <dbReference type="NCBI Taxonomy" id="2512241"/>
    <lineage>
        <taxon>Eukaryota</taxon>
        <taxon>Fungi</taxon>
        <taxon>Dikarya</taxon>
        <taxon>Ascomycota</taxon>
        <taxon>Pezizomycotina</taxon>
        <taxon>Sordariomycetes</taxon>
        <taxon>Xylariomycetidae</taxon>
        <taxon>Xylariales</taxon>
        <taxon>Xylariaceae</taxon>
        <taxon>Xylaria</taxon>
    </lineage>
</organism>
<dbReference type="Proteomes" id="UP000319160">
    <property type="component" value="Unassembled WGS sequence"/>
</dbReference>